<sequence>MLMALQLDVLEGNVLEVLRLLRSTRNALAPISRIPPEVLAHIPDFWDHHGQDVITLTHVCQAWRDIFTSRSSLWIDFDCNNPHKTRVYLERSKSFPIRVVLLESEIGDLPLDDSALEIVSGAIGRLGSLAIDVAPEKFQDITNRLFRSAPLLESLDILMHPPSGANPNLVLPPLLFDGDLSSLRNLHLQGICTELPWRNMVNLISFQLGAPSSGEISLTHLLDFLEGAPRLLKVEIYLITLAEDAQRGRMVSLPRLKSISVRWLRSPSALLYHLVMPAGVKVAFELFHVEDFPPETPESLRSLSDFKEIRIKFSEYYEPSIRFTGSNGKANFKLYAPQAEAAWHTALELLGLLDVSKTEHLELICSGPISGDVLYAGLLRMTNLHTLTISQCHNLSSLVCVLDPDRDPSNVLVCPKLEKLILYIGTEREFDTLRMTNMAAARASRGSVLKFVRITSRVELAQVVLGLREQVLHLECESTVDDEDVSDEEDPDEVPCW</sequence>
<keyword evidence="2" id="KW-1185">Reference proteome</keyword>
<reference evidence="1" key="2">
    <citation type="submission" date="2020-11" db="EMBL/GenBank/DDBJ databases">
        <authorList>
            <consortium name="DOE Joint Genome Institute"/>
            <person name="Kuo A."/>
            <person name="Miyauchi S."/>
            <person name="Kiss E."/>
            <person name="Drula E."/>
            <person name="Kohler A."/>
            <person name="Sanchez-Garcia M."/>
            <person name="Andreopoulos B."/>
            <person name="Barry K.W."/>
            <person name="Bonito G."/>
            <person name="Buee M."/>
            <person name="Carver A."/>
            <person name="Chen C."/>
            <person name="Cichocki N."/>
            <person name="Clum A."/>
            <person name="Culley D."/>
            <person name="Crous P.W."/>
            <person name="Fauchery L."/>
            <person name="Girlanda M."/>
            <person name="Hayes R."/>
            <person name="Keri Z."/>
            <person name="Labutti K."/>
            <person name="Lipzen A."/>
            <person name="Lombard V."/>
            <person name="Magnuson J."/>
            <person name="Maillard F."/>
            <person name="Morin E."/>
            <person name="Murat C."/>
            <person name="Nolan M."/>
            <person name="Ohm R."/>
            <person name="Pangilinan J."/>
            <person name="Pereira M."/>
            <person name="Perotto S."/>
            <person name="Peter M."/>
            <person name="Riley R."/>
            <person name="Sitrit Y."/>
            <person name="Stielow B."/>
            <person name="Szollosi G."/>
            <person name="Zifcakova L."/>
            <person name="Stursova M."/>
            <person name="Spatafora J.W."/>
            <person name="Tedersoo L."/>
            <person name="Vaario L.-M."/>
            <person name="Yamada A."/>
            <person name="Yan M."/>
            <person name="Wang P."/>
            <person name="Xu J."/>
            <person name="Bruns T."/>
            <person name="Baldrian P."/>
            <person name="Vilgalys R."/>
            <person name="Henrissat B."/>
            <person name="Grigoriev I.V."/>
            <person name="Hibbett D."/>
            <person name="Nagy L.G."/>
            <person name="Martin F.M."/>
        </authorList>
    </citation>
    <scope>NUCLEOTIDE SEQUENCE</scope>
    <source>
        <strain evidence="1">UH-Tt-Lm1</strain>
    </source>
</reference>
<comment type="caution">
    <text evidence="1">The sequence shown here is derived from an EMBL/GenBank/DDBJ whole genome shotgun (WGS) entry which is preliminary data.</text>
</comment>
<name>A0A9P6L9Z0_9AGAM</name>
<evidence type="ECO:0000313" key="1">
    <source>
        <dbReference type="EMBL" id="KAF9789240.1"/>
    </source>
</evidence>
<reference evidence="1" key="1">
    <citation type="journal article" date="2020" name="Nat. Commun.">
        <title>Large-scale genome sequencing of mycorrhizal fungi provides insights into the early evolution of symbiotic traits.</title>
        <authorList>
            <person name="Miyauchi S."/>
            <person name="Kiss E."/>
            <person name="Kuo A."/>
            <person name="Drula E."/>
            <person name="Kohler A."/>
            <person name="Sanchez-Garcia M."/>
            <person name="Morin E."/>
            <person name="Andreopoulos B."/>
            <person name="Barry K.W."/>
            <person name="Bonito G."/>
            <person name="Buee M."/>
            <person name="Carver A."/>
            <person name="Chen C."/>
            <person name="Cichocki N."/>
            <person name="Clum A."/>
            <person name="Culley D."/>
            <person name="Crous P.W."/>
            <person name="Fauchery L."/>
            <person name="Girlanda M."/>
            <person name="Hayes R.D."/>
            <person name="Keri Z."/>
            <person name="LaButti K."/>
            <person name="Lipzen A."/>
            <person name="Lombard V."/>
            <person name="Magnuson J."/>
            <person name="Maillard F."/>
            <person name="Murat C."/>
            <person name="Nolan M."/>
            <person name="Ohm R.A."/>
            <person name="Pangilinan J."/>
            <person name="Pereira M.F."/>
            <person name="Perotto S."/>
            <person name="Peter M."/>
            <person name="Pfister S."/>
            <person name="Riley R."/>
            <person name="Sitrit Y."/>
            <person name="Stielow J.B."/>
            <person name="Szollosi G."/>
            <person name="Zifcakova L."/>
            <person name="Stursova M."/>
            <person name="Spatafora J.W."/>
            <person name="Tedersoo L."/>
            <person name="Vaario L.M."/>
            <person name="Yamada A."/>
            <person name="Yan M."/>
            <person name="Wang P."/>
            <person name="Xu J."/>
            <person name="Bruns T."/>
            <person name="Baldrian P."/>
            <person name="Vilgalys R."/>
            <person name="Dunand C."/>
            <person name="Henrissat B."/>
            <person name="Grigoriev I.V."/>
            <person name="Hibbett D."/>
            <person name="Nagy L.G."/>
            <person name="Martin F.M."/>
        </authorList>
    </citation>
    <scope>NUCLEOTIDE SEQUENCE</scope>
    <source>
        <strain evidence="1">UH-Tt-Lm1</strain>
    </source>
</reference>
<protein>
    <recommendedName>
        <fullName evidence="3">F-box domain-containing protein</fullName>
    </recommendedName>
</protein>
<gene>
    <name evidence="1" type="ORF">BJ322DRAFT_528207</name>
</gene>
<evidence type="ECO:0000313" key="2">
    <source>
        <dbReference type="Proteomes" id="UP000736335"/>
    </source>
</evidence>
<evidence type="ECO:0008006" key="3">
    <source>
        <dbReference type="Google" id="ProtNLM"/>
    </source>
</evidence>
<organism evidence="1 2">
    <name type="scientific">Thelephora terrestris</name>
    <dbReference type="NCBI Taxonomy" id="56493"/>
    <lineage>
        <taxon>Eukaryota</taxon>
        <taxon>Fungi</taxon>
        <taxon>Dikarya</taxon>
        <taxon>Basidiomycota</taxon>
        <taxon>Agaricomycotina</taxon>
        <taxon>Agaricomycetes</taxon>
        <taxon>Thelephorales</taxon>
        <taxon>Thelephoraceae</taxon>
        <taxon>Thelephora</taxon>
    </lineage>
</organism>
<accession>A0A9P6L9Z0</accession>
<dbReference type="AlphaFoldDB" id="A0A9P6L9Z0"/>
<dbReference type="EMBL" id="WIUZ02000003">
    <property type="protein sequence ID" value="KAF9789240.1"/>
    <property type="molecule type" value="Genomic_DNA"/>
</dbReference>
<proteinExistence type="predicted"/>
<dbReference type="Gene3D" id="1.20.1280.50">
    <property type="match status" value="1"/>
</dbReference>
<dbReference type="Proteomes" id="UP000736335">
    <property type="component" value="Unassembled WGS sequence"/>
</dbReference>
<dbReference type="InterPro" id="IPR036047">
    <property type="entry name" value="F-box-like_dom_sf"/>
</dbReference>
<dbReference type="SUPFAM" id="SSF81383">
    <property type="entry name" value="F-box domain"/>
    <property type="match status" value="1"/>
</dbReference>
<dbReference type="OrthoDB" id="3172239at2759"/>